<keyword evidence="1" id="KW-0175">Coiled coil</keyword>
<keyword evidence="4" id="KW-1185">Reference proteome</keyword>
<dbReference type="Proteomes" id="UP000218811">
    <property type="component" value="Unassembled WGS sequence"/>
</dbReference>
<organism evidence="3 4">
    <name type="scientific">Wolfiporia cocos (strain MD-104)</name>
    <name type="common">Brown rot fungus</name>
    <dbReference type="NCBI Taxonomy" id="742152"/>
    <lineage>
        <taxon>Eukaryota</taxon>
        <taxon>Fungi</taxon>
        <taxon>Dikarya</taxon>
        <taxon>Basidiomycota</taxon>
        <taxon>Agaricomycotina</taxon>
        <taxon>Agaricomycetes</taxon>
        <taxon>Polyporales</taxon>
        <taxon>Phaeolaceae</taxon>
        <taxon>Wolfiporia</taxon>
    </lineage>
</organism>
<evidence type="ECO:0000313" key="4">
    <source>
        <dbReference type="Proteomes" id="UP000218811"/>
    </source>
</evidence>
<dbReference type="PANTHER" id="PTHR42107">
    <property type="entry name" value="YALI0D24453P"/>
    <property type="match status" value="1"/>
</dbReference>
<dbReference type="STRING" id="742152.A0A2H3IVH8"/>
<dbReference type="OMA" id="DSPWIWR"/>
<proteinExistence type="predicted"/>
<feature type="region of interest" description="Disordered" evidence="2">
    <location>
        <begin position="173"/>
        <end position="192"/>
    </location>
</feature>
<feature type="coiled-coil region" evidence="1">
    <location>
        <begin position="271"/>
        <end position="308"/>
    </location>
</feature>
<dbReference type="EMBL" id="KB467831">
    <property type="protein sequence ID" value="PCH33976.1"/>
    <property type="molecule type" value="Genomic_DNA"/>
</dbReference>
<evidence type="ECO:0000256" key="2">
    <source>
        <dbReference type="SAM" id="MobiDB-lite"/>
    </source>
</evidence>
<name>A0A2H3IVH8_WOLCO</name>
<dbReference type="OrthoDB" id="205403at2759"/>
<evidence type="ECO:0008006" key="5">
    <source>
        <dbReference type="Google" id="ProtNLM"/>
    </source>
</evidence>
<dbReference type="PANTHER" id="PTHR42107:SF1">
    <property type="entry name" value="WHIM1 DOMAIN-CONTAINING PROTEIN"/>
    <property type="match status" value="1"/>
</dbReference>
<accession>A0A2H3IVH8</accession>
<reference evidence="3 4" key="1">
    <citation type="journal article" date="2012" name="Science">
        <title>The Paleozoic origin of enzymatic lignin decomposition reconstructed from 31 fungal genomes.</title>
        <authorList>
            <person name="Floudas D."/>
            <person name="Binder M."/>
            <person name="Riley R."/>
            <person name="Barry K."/>
            <person name="Blanchette R.A."/>
            <person name="Henrissat B."/>
            <person name="Martinez A.T."/>
            <person name="Otillar R."/>
            <person name="Spatafora J.W."/>
            <person name="Yadav J.S."/>
            <person name="Aerts A."/>
            <person name="Benoit I."/>
            <person name="Boyd A."/>
            <person name="Carlson A."/>
            <person name="Copeland A."/>
            <person name="Coutinho P.M."/>
            <person name="de Vries R.P."/>
            <person name="Ferreira P."/>
            <person name="Findley K."/>
            <person name="Foster B."/>
            <person name="Gaskell J."/>
            <person name="Glotzer D."/>
            <person name="Gorecki P."/>
            <person name="Heitman J."/>
            <person name="Hesse C."/>
            <person name="Hori C."/>
            <person name="Igarashi K."/>
            <person name="Jurgens J.A."/>
            <person name="Kallen N."/>
            <person name="Kersten P."/>
            <person name="Kohler A."/>
            <person name="Kuees U."/>
            <person name="Kumar T.K.A."/>
            <person name="Kuo A."/>
            <person name="LaButti K."/>
            <person name="Larrondo L.F."/>
            <person name="Lindquist E."/>
            <person name="Ling A."/>
            <person name="Lombard V."/>
            <person name="Lucas S."/>
            <person name="Lundell T."/>
            <person name="Martin R."/>
            <person name="McLaughlin D.J."/>
            <person name="Morgenstern I."/>
            <person name="Morin E."/>
            <person name="Murat C."/>
            <person name="Nagy L.G."/>
            <person name="Nolan M."/>
            <person name="Ohm R.A."/>
            <person name="Patyshakuliyeva A."/>
            <person name="Rokas A."/>
            <person name="Ruiz-Duenas F.J."/>
            <person name="Sabat G."/>
            <person name="Salamov A."/>
            <person name="Samejima M."/>
            <person name="Schmutz J."/>
            <person name="Slot J.C."/>
            <person name="St John F."/>
            <person name="Stenlid J."/>
            <person name="Sun H."/>
            <person name="Sun S."/>
            <person name="Syed K."/>
            <person name="Tsang A."/>
            <person name="Wiebenga A."/>
            <person name="Young D."/>
            <person name="Pisabarro A."/>
            <person name="Eastwood D.C."/>
            <person name="Martin F."/>
            <person name="Cullen D."/>
            <person name="Grigoriev I.V."/>
            <person name="Hibbett D.S."/>
        </authorList>
    </citation>
    <scope>NUCLEOTIDE SEQUENCE [LARGE SCALE GENOMIC DNA]</scope>
    <source>
        <strain evidence="3 4">MD-104</strain>
    </source>
</reference>
<protein>
    <recommendedName>
        <fullName evidence="5">WHIM1 domain-containing protein</fullName>
    </recommendedName>
</protein>
<feature type="region of interest" description="Disordered" evidence="2">
    <location>
        <begin position="1"/>
        <end position="22"/>
    </location>
</feature>
<evidence type="ECO:0000313" key="3">
    <source>
        <dbReference type="EMBL" id="PCH33976.1"/>
    </source>
</evidence>
<gene>
    <name evidence="3" type="ORF">WOLCODRAFT_61805</name>
</gene>
<dbReference type="AlphaFoldDB" id="A0A2H3IVH8"/>
<sequence>MKAAAGPPAEKKGHICPPSNATHPRDRWESAFVYSFMCKFTQLRAKVEGLDSPVDFEDALLLQEPNPIITQILARFVLNLRPQTRNLSSDMITLTLAGVMQEYLKSSERTVFWDEEKKANVDPFAEMNDGFFAASWDLKLKILRQLVELQLCHCAEVKATIDRAWGVIHNKHKKTETTSAPPPASDPQSQENLQLVPLGQDKERKRYWAVDASPRLYVSTNPWKITATFHTVSSTREEYLAVVEHLKQTAPREAKPGERRPKLEQAHLLLLKVLEGRIEIIDAELARIQRARKKIEQRNLLIAQAEVRETRTRRRTTRPDYAYMNDPTSEASHYQSHVQSLPILSALVTGRSGRV</sequence>
<evidence type="ECO:0000256" key="1">
    <source>
        <dbReference type="SAM" id="Coils"/>
    </source>
</evidence>